<feature type="domain" description="ABC transporter" evidence="8">
    <location>
        <begin position="31"/>
        <end position="270"/>
    </location>
</feature>
<dbReference type="SMART" id="SM00382">
    <property type="entry name" value="AAA"/>
    <property type="match status" value="1"/>
</dbReference>
<dbReference type="STRING" id="1123500.GCA_000420365_00561"/>
<dbReference type="InParanoid" id="A0A0R2FVR2"/>
<dbReference type="GO" id="GO:0005524">
    <property type="term" value="F:ATP binding"/>
    <property type="evidence" value="ECO:0007669"/>
    <property type="project" value="UniProtKB-KW"/>
</dbReference>
<accession>A0A0R2FVR2</accession>
<dbReference type="InterPro" id="IPR003593">
    <property type="entry name" value="AAA+_ATPase"/>
</dbReference>
<dbReference type="InterPro" id="IPR005670">
    <property type="entry name" value="PstB-like"/>
</dbReference>
<dbReference type="Proteomes" id="UP000051296">
    <property type="component" value="Unassembled WGS sequence"/>
</dbReference>
<dbReference type="Gene3D" id="3.40.50.300">
    <property type="entry name" value="P-loop containing nucleotide triphosphate hydrolases"/>
    <property type="match status" value="1"/>
</dbReference>
<dbReference type="eggNOG" id="COG1117">
    <property type="taxonomic scope" value="Bacteria"/>
</dbReference>
<dbReference type="PANTHER" id="PTHR43423:SF10">
    <property type="entry name" value="PHOSPHATE IMPORT ATP-BINDING PROTEIN PSTB 2"/>
    <property type="match status" value="1"/>
</dbReference>
<evidence type="ECO:0000256" key="1">
    <source>
        <dbReference type="ARBA" id="ARBA00022448"/>
    </source>
</evidence>
<dbReference type="GO" id="GO:0035435">
    <property type="term" value="P:phosphate ion transmembrane transport"/>
    <property type="evidence" value="ECO:0007669"/>
    <property type="project" value="InterPro"/>
</dbReference>
<organism evidence="9 10">
    <name type="scientific">Weissella halotolerans DSM 20190</name>
    <dbReference type="NCBI Taxonomy" id="1123500"/>
    <lineage>
        <taxon>Bacteria</taxon>
        <taxon>Bacillati</taxon>
        <taxon>Bacillota</taxon>
        <taxon>Bacilli</taxon>
        <taxon>Lactobacillales</taxon>
        <taxon>Lactobacillaceae</taxon>
        <taxon>Weissella</taxon>
    </lineage>
</organism>
<evidence type="ECO:0000313" key="10">
    <source>
        <dbReference type="Proteomes" id="UP000051296"/>
    </source>
</evidence>
<keyword evidence="2" id="KW-1003">Cell membrane</keyword>
<keyword evidence="5" id="KW-0067">ATP-binding</keyword>
<keyword evidence="6" id="KW-1278">Translocase</keyword>
<evidence type="ECO:0000256" key="3">
    <source>
        <dbReference type="ARBA" id="ARBA00022592"/>
    </source>
</evidence>
<dbReference type="GO" id="GO:0016020">
    <property type="term" value="C:membrane"/>
    <property type="evidence" value="ECO:0007669"/>
    <property type="project" value="InterPro"/>
</dbReference>
<sequence>MTENQNVSFHLYDEQPKRFIYEMRPEKEIAISTHDMQVYYGDKLALDDADLSFERFKITSLIGASGSGKSTFLRSLNRMNDDVATVKGQIMYRGLDINFKDIDVYEMRRHIGMVFQRPNPFAKSIRENITFALKQHGITDKAYLDEMVEHSLRQAALWDEVKDSLDASALSLSGGQAQRLVIARAIAMKPDILLLDEPASALDPISSAKIEDTLLELKKHYTIIIVTHNMQQAARISDYTAFFHMGRVLEYNETRKIFTRPKVQLTIDYVNGNFG</sequence>
<evidence type="ECO:0000256" key="4">
    <source>
        <dbReference type="ARBA" id="ARBA00022741"/>
    </source>
</evidence>
<dbReference type="OrthoDB" id="9802185at2"/>
<dbReference type="FunCoup" id="A0A0R2FVR2">
    <property type="interactions" value="133"/>
</dbReference>
<name>A0A0R2FVR2_9LACO</name>
<keyword evidence="1" id="KW-0813">Transport</keyword>
<keyword evidence="10" id="KW-1185">Reference proteome</keyword>
<dbReference type="InterPro" id="IPR027417">
    <property type="entry name" value="P-loop_NTPase"/>
</dbReference>
<evidence type="ECO:0000256" key="5">
    <source>
        <dbReference type="ARBA" id="ARBA00022840"/>
    </source>
</evidence>
<dbReference type="NCBIfam" id="TIGR00972">
    <property type="entry name" value="3a0107s01c2"/>
    <property type="match status" value="1"/>
</dbReference>
<dbReference type="PATRIC" id="fig|1123500.6.peg.866"/>
<dbReference type="EMBL" id="JQAX01000002">
    <property type="protein sequence ID" value="KRN32505.1"/>
    <property type="molecule type" value="Genomic_DNA"/>
</dbReference>
<keyword evidence="4" id="KW-0547">Nucleotide-binding</keyword>
<evidence type="ECO:0000313" key="9">
    <source>
        <dbReference type="EMBL" id="KRN32505.1"/>
    </source>
</evidence>
<evidence type="ECO:0000256" key="2">
    <source>
        <dbReference type="ARBA" id="ARBA00022475"/>
    </source>
</evidence>
<keyword evidence="3" id="KW-0592">Phosphate transport</keyword>
<proteinExistence type="predicted"/>
<dbReference type="GO" id="GO:0016887">
    <property type="term" value="F:ATP hydrolysis activity"/>
    <property type="evidence" value="ECO:0007669"/>
    <property type="project" value="InterPro"/>
</dbReference>
<dbReference type="PANTHER" id="PTHR43423">
    <property type="entry name" value="ABC TRANSPORTER I FAMILY MEMBER 17"/>
    <property type="match status" value="1"/>
</dbReference>
<dbReference type="PROSITE" id="PS50893">
    <property type="entry name" value="ABC_TRANSPORTER_2"/>
    <property type="match status" value="1"/>
</dbReference>
<dbReference type="SUPFAM" id="SSF52540">
    <property type="entry name" value="P-loop containing nucleoside triphosphate hydrolases"/>
    <property type="match status" value="1"/>
</dbReference>
<dbReference type="PROSITE" id="PS00211">
    <property type="entry name" value="ABC_TRANSPORTER_1"/>
    <property type="match status" value="1"/>
</dbReference>
<evidence type="ECO:0000256" key="6">
    <source>
        <dbReference type="ARBA" id="ARBA00022967"/>
    </source>
</evidence>
<dbReference type="InterPro" id="IPR017871">
    <property type="entry name" value="ABC_transporter-like_CS"/>
</dbReference>
<dbReference type="AlphaFoldDB" id="A0A0R2FVR2"/>
<gene>
    <name evidence="9" type="ORF">IV68_GL000860</name>
</gene>
<comment type="caution">
    <text evidence="9">The sequence shown here is derived from an EMBL/GenBank/DDBJ whole genome shotgun (WGS) entry which is preliminary data.</text>
</comment>
<dbReference type="Pfam" id="PF00005">
    <property type="entry name" value="ABC_tran"/>
    <property type="match status" value="1"/>
</dbReference>
<dbReference type="GO" id="GO:0005315">
    <property type="term" value="F:phosphate transmembrane transporter activity"/>
    <property type="evidence" value="ECO:0007669"/>
    <property type="project" value="InterPro"/>
</dbReference>
<dbReference type="InterPro" id="IPR003439">
    <property type="entry name" value="ABC_transporter-like_ATP-bd"/>
</dbReference>
<keyword evidence="7" id="KW-0472">Membrane</keyword>
<evidence type="ECO:0000256" key="7">
    <source>
        <dbReference type="ARBA" id="ARBA00023136"/>
    </source>
</evidence>
<reference evidence="9 10" key="1">
    <citation type="journal article" date="2015" name="Genome Announc.">
        <title>Expanding the biotechnology potential of lactobacilli through comparative genomics of 213 strains and associated genera.</title>
        <authorList>
            <person name="Sun Z."/>
            <person name="Harris H.M."/>
            <person name="McCann A."/>
            <person name="Guo C."/>
            <person name="Argimon S."/>
            <person name="Zhang W."/>
            <person name="Yang X."/>
            <person name="Jeffery I.B."/>
            <person name="Cooney J.C."/>
            <person name="Kagawa T.F."/>
            <person name="Liu W."/>
            <person name="Song Y."/>
            <person name="Salvetti E."/>
            <person name="Wrobel A."/>
            <person name="Rasinkangas P."/>
            <person name="Parkhill J."/>
            <person name="Rea M.C."/>
            <person name="O'Sullivan O."/>
            <person name="Ritari J."/>
            <person name="Douillard F.P."/>
            <person name="Paul Ross R."/>
            <person name="Yang R."/>
            <person name="Briner A.E."/>
            <person name="Felis G.E."/>
            <person name="de Vos W.M."/>
            <person name="Barrangou R."/>
            <person name="Klaenhammer T.R."/>
            <person name="Caufield P.W."/>
            <person name="Cui Y."/>
            <person name="Zhang H."/>
            <person name="O'Toole P.W."/>
        </authorList>
    </citation>
    <scope>NUCLEOTIDE SEQUENCE [LARGE SCALE GENOMIC DNA]</scope>
    <source>
        <strain evidence="9 10">DSM 20190</strain>
    </source>
</reference>
<dbReference type="CDD" id="cd03260">
    <property type="entry name" value="ABC_PstB_phosphate_transporter"/>
    <property type="match status" value="1"/>
</dbReference>
<evidence type="ECO:0000259" key="8">
    <source>
        <dbReference type="PROSITE" id="PS50893"/>
    </source>
</evidence>
<protein>
    <submittedName>
        <fullName evidence="9">Phosphate ABC superfamily ATP binding cassette transporter ABC protein</fullName>
    </submittedName>
</protein>